<evidence type="ECO:0000313" key="2">
    <source>
        <dbReference type="EMBL" id="KAI1860461.1"/>
    </source>
</evidence>
<dbReference type="AlphaFoldDB" id="A0A9P9WFB2"/>
<reference evidence="2" key="1">
    <citation type="submission" date="2021-03" db="EMBL/GenBank/DDBJ databases">
        <title>Revisited historic fungal species revealed as producer of novel bioactive compounds through whole genome sequencing and comparative genomics.</title>
        <authorList>
            <person name="Vignolle G.A."/>
            <person name="Hochenegger N."/>
            <person name="Mach R.L."/>
            <person name="Mach-Aigner A.R."/>
            <person name="Javad Rahimi M."/>
            <person name="Salim K.A."/>
            <person name="Chan C.M."/>
            <person name="Lim L.B.L."/>
            <person name="Cai F."/>
            <person name="Druzhinina I.S."/>
            <person name="U'Ren J.M."/>
            <person name="Derntl C."/>
        </authorList>
    </citation>
    <scope>NUCLEOTIDE SEQUENCE</scope>
    <source>
        <strain evidence="2">TUCIM 5799</strain>
    </source>
</reference>
<feature type="region of interest" description="Disordered" evidence="1">
    <location>
        <begin position="1"/>
        <end position="21"/>
    </location>
</feature>
<feature type="compositionally biased region" description="Low complexity" evidence="1">
    <location>
        <begin position="56"/>
        <end position="69"/>
    </location>
</feature>
<protein>
    <submittedName>
        <fullName evidence="2">Uncharacterized protein</fullName>
    </submittedName>
</protein>
<gene>
    <name evidence="2" type="ORF">JX265_009860</name>
</gene>
<accession>A0A9P9WFB2</accession>
<organism evidence="2 3">
    <name type="scientific">Neoarthrinium moseri</name>
    <dbReference type="NCBI Taxonomy" id="1658444"/>
    <lineage>
        <taxon>Eukaryota</taxon>
        <taxon>Fungi</taxon>
        <taxon>Dikarya</taxon>
        <taxon>Ascomycota</taxon>
        <taxon>Pezizomycotina</taxon>
        <taxon>Sordariomycetes</taxon>
        <taxon>Xylariomycetidae</taxon>
        <taxon>Amphisphaeriales</taxon>
        <taxon>Apiosporaceae</taxon>
        <taxon>Neoarthrinium</taxon>
    </lineage>
</organism>
<keyword evidence="3" id="KW-1185">Reference proteome</keyword>
<name>A0A9P9WFB2_9PEZI</name>
<comment type="caution">
    <text evidence="2">The sequence shown here is derived from an EMBL/GenBank/DDBJ whole genome shotgun (WGS) entry which is preliminary data.</text>
</comment>
<sequence>MTGKFSEQGRRNSTSFTKTAQDAWAAVKRHAKEHHESTNAAYAAYYGAVMTPTTVAPAPSRRPSSTASTEPRRSSVDKAWSKVKKHAREHHQGVTAAYTTYYGIGTSRTQTPASSTENSPRVSVDRE</sequence>
<feature type="compositionally biased region" description="Polar residues" evidence="1">
    <location>
        <begin position="11"/>
        <end position="20"/>
    </location>
</feature>
<proteinExistence type="predicted"/>
<feature type="compositionally biased region" description="Basic and acidic residues" evidence="1">
    <location>
        <begin position="70"/>
        <end position="80"/>
    </location>
</feature>
<evidence type="ECO:0000256" key="1">
    <source>
        <dbReference type="SAM" id="MobiDB-lite"/>
    </source>
</evidence>
<evidence type="ECO:0000313" key="3">
    <source>
        <dbReference type="Proteomes" id="UP000829685"/>
    </source>
</evidence>
<dbReference type="Proteomes" id="UP000829685">
    <property type="component" value="Unassembled WGS sequence"/>
</dbReference>
<feature type="region of interest" description="Disordered" evidence="1">
    <location>
        <begin position="53"/>
        <end position="127"/>
    </location>
</feature>
<dbReference type="EMBL" id="JAFIMR010000031">
    <property type="protein sequence ID" value="KAI1860461.1"/>
    <property type="molecule type" value="Genomic_DNA"/>
</dbReference>
<feature type="compositionally biased region" description="Polar residues" evidence="1">
    <location>
        <begin position="106"/>
        <end position="121"/>
    </location>
</feature>